<feature type="signal peptide" evidence="3">
    <location>
        <begin position="1"/>
        <end position="17"/>
    </location>
</feature>
<evidence type="ECO:0000256" key="3">
    <source>
        <dbReference type="SAM" id="SignalP"/>
    </source>
</evidence>
<sequence length="613" mass="66897">MKRFLLLLLFVSAVSLSQENRDIENPPLDLEVCDDDGDGVSEFDLSQNTPIVIGSQDPNNLSVAYFLTLADATNNNGGAQLNATSYFNTSNPETIYVRVDDFTDDSFEIDDFDLIVLSAPEANTNPDDYLLCDFDQDGIETFDLTIRNSEILDGLDPTIYSLDWYETESNAENENTDIPDPINYTSSGGNVYARVTNQTQSNSTFCFTIVTQILGFSNPDIPSSISNIEVCDNSESGSDSDGIATFDLTISIDEITNGDPNLNVTFYASQADLNSNVEIVPPNAYQSLSNPQTIYFLAINNENGCSTQGTLELVTLSLPIENSPNDLEICEPDFDGFASFDLTENDAVVTGNQDVNSLTISYFETEADANNNSSPISVPEAHINTTNPQTIFLRVESNITNCVDIDLFDIEVTDCSTTDADEDGDGIPDEDEDLNGNGNLDDDDTDNDDIPNYLDSDDDGDLVETEDEIEGIGAGRMAFIDTDGDMIENYLDDDDDGDLILTRDEDYNGNGDPLDDDTDGNGTPDFLDMDVALSVDTFSAIAVTTYPNPVVNELRIVGDSAFAKAAIYSITGALIKTIERRETQEMTIDVSDLKSGLYFVQIPGAPTVKFIKR</sequence>
<protein>
    <submittedName>
        <fullName evidence="5">T9SS C-terminal target domain-containing protein</fullName>
    </submittedName>
</protein>
<name>A0A3M0GGF8_9FLAO</name>
<feature type="compositionally biased region" description="Acidic residues" evidence="2">
    <location>
        <begin position="419"/>
        <end position="462"/>
    </location>
</feature>
<evidence type="ECO:0000256" key="2">
    <source>
        <dbReference type="SAM" id="MobiDB-lite"/>
    </source>
</evidence>
<proteinExistence type="predicted"/>
<keyword evidence="1 3" id="KW-0732">Signal</keyword>
<dbReference type="EMBL" id="REFV01000001">
    <property type="protein sequence ID" value="RMB64015.1"/>
    <property type="molecule type" value="Genomic_DNA"/>
</dbReference>
<evidence type="ECO:0000313" key="5">
    <source>
        <dbReference type="EMBL" id="RMB64015.1"/>
    </source>
</evidence>
<dbReference type="RefSeq" id="WP_121915811.1">
    <property type="nucleotide sequence ID" value="NZ_REFV01000001.1"/>
</dbReference>
<evidence type="ECO:0000256" key="1">
    <source>
        <dbReference type="ARBA" id="ARBA00022729"/>
    </source>
</evidence>
<feature type="region of interest" description="Disordered" evidence="2">
    <location>
        <begin position="416"/>
        <end position="462"/>
    </location>
</feature>
<accession>A0A3M0GGF8</accession>
<gene>
    <name evidence="5" type="ORF">EAX61_01135</name>
</gene>
<organism evidence="5 6">
    <name type="scientific">Dokdonia sinensis</name>
    <dbReference type="NCBI Taxonomy" id="2479847"/>
    <lineage>
        <taxon>Bacteria</taxon>
        <taxon>Pseudomonadati</taxon>
        <taxon>Bacteroidota</taxon>
        <taxon>Flavobacteriia</taxon>
        <taxon>Flavobacteriales</taxon>
        <taxon>Flavobacteriaceae</taxon>
        <taxon>Dokdonia</taxon>
    </lineage>
</organism>
<evidence type="ECO:0000259" key="4">
    <source>
        <dbReference type="Pfam" id="PF18962"/>
    </source>
</evidence>
<dbReference type="NCBIfam" id="TIGR04183">
    <property type="entry name" value="Por_Secre_tail"/>
    <property type="match status" value="1"/>
</dbReference>
<feature type="domain" description="Secretion system C-terminal sorting" evidence="4">
    <location>
        <begin position="546"/>
        <end position="603"/>
    </location>
</feature>
<dbReference type="Proteomes" id="UP000281985">
    <property type="component" value="Unassembled WGS sequence"/>
</dbReference>
<dbReference type="Pfam" id="PF18962">
    <property type="entry name" value="Por_Secre_tail"/>
    <property type="match status" value="1"/>
</dbReference>
<dbReference type="AlphaFoldDB" id="A0A3M0GGF8"/>
<dbReference type="OrthoDB" id="1110367at2"/>
<reference evidence="5 6" key="1">
    <citation type="submission" date="2018-10" db="EMBL/GenBank/DDBJ databases">
        <title>Dokdonia luteus sp. nov., isolated from sea water.</title>
        <authorList>
            <person name="Zhou L.Y."/>
            <person name="Du Z.J."/>
        </authorList>
    </citation>
    <scope>NUCLEOTIDE SEQUENCE [LARGE SCALE GENOMIC DNA]</scope>
    <source>
        <strain evidence="5 6">SH27</strain>
    </source>
</reference>
<keyword evidence="6" id="KW-1185">Reference proteome</keyword>
<dbReference type="InterPro" id="IPR026444">
    <property type="entry name" value="Secre_tail"/>
</dbReference>
<feature type="chain" id="PRO_5018237332" evidence="3">
    <location>
        <begin position="18"/>
        <end position="613"/>
    </location>
</feature>
<comment type="caution">
    <text evidence="5">The sequence shown here is derived from an EMBL/GenBank/DDBJ whole genome shotgun (WGS) entry which is preliminary data.</text>
</comment>
<evidence type="ECO:0000313" key="6">
    <source>
        <dbReference type="Proteomes" id="UP000281985"/>
    </source>
</evidence>